<keyword evidence="2" id="KW-1185">Reference proteome</keyword>
<sequence length="84" mass="9422">MTGLEEEAPANSVPAAAIGTPDVHGKRLVEDIIFQGLESPKWTIGKRRQRSGPDKHRIHSIAKQESMHHSEVLITKFKRERGMP</sequence>
<proteinExistence type="predicted"/>
<organism evidence="1 2">
    <name type="scientific">Datura stramonium</name>
    <name type="common">Jimsonweed</name>
    <name type="synonym">Common thornapple</name>
    <dbReference type="NCBI Taxonomy" id="4076"/>
    <lineage>
        <taxon>Eukaryota</taxon>
        <taxon>Viridiplantae</taxon>
        <taxon>Streptophyta</taxon>
        <taxon>Embryophyta</taxon>
        <taxon>Tracheophyta</taxon>
        <taxon>Spermatophyta</taxon>
        <taxon>Magnoliopsida</taxon>
        <taxon>eudicotyledons</taxon>
        <taxon>Gunneridae</taxon>
        <taxon>Pentapetalae</taxon>
        <taxon>asterids</taxon>
        <taxon>lamiids</taxon>
        <taxon>Solanales</taxon>
        <taxon>Solanaceae</taxon>
        <taxon>Solanoideae</taxon>
        <taxon>Datureae</taxon>
        <taxon>Datura</taxon>
    </lineage>
</organism>
<evidence type="ECO:0000313" key="2">
    <source>
        <dbReference type="Proteomes" id="UP000823775"/>
    </source>
</evidence>
<dbReference type="EMBL" id="JACEIK010001500">
    <property type="protein sequence ID" value="MCD7469871.1"/>
    <property type="molecule type" value="Genomic_DNA"/>
</dbReference>
<name>A0ABS8TEG3_DATST</name>
<reference evidence="1 2" key="1">
    <citation type="journal article" date="2021" name="BMC Genomics">
        <title>Datura genome reveals duplications of psychoactive alkaloid biosynthetic genes and high mutation rate following tissue culture.</title>
        <authorList>
            <person name="Rajewski A."/>
            <person name="Carter-House D."/>
            <person name="Stajich J."/>
            <person name="Litt A."/>
        </authorList>
    </citation>
    <scope>NUCLEOTIDE SEQUENCE [LARGE SCALE GENOMIC DNA]</scope>
    <source>
        <strain evidence="1">AR-01</strain>
    </source>
</reference>
<protein>
    <submittedName>
        <fullName evidence="1">Uncharacterized protein</fullName>
    </submittedName>
</protein>
<evidence type="ECO:0000313" key="1">
    <source>
        <dbReference type="EMBL" id="MCD7469871.1"/>
    </source>
</evidence>
<accession>A0ABS8TEG3</accession>
<gene>
    <name evidence="1" type="ORF">HAX54_009279</name>
</gene>
<comment type="caution">
    <text evidence="1">The sequence shown here is derived from an EMBL/GenBank/DDBJ whole genome shotgun (WGS) entry which is preliminary data.</text>
</comment>
<dbReference type="Proteomes" id="UP000823775">
    <property type="component" value="Unassembled WGS sequence"/>
</dbReference>